<feature type="repeat" description="TPR" evidence="1">
    <location>
        <begin position="239"/>
        <end position="272"/>
    </location>
</feature>
<dbReference type="InterPro" id="IPR011990">
    <property type="entry name" value="TPR-like_helical_dom_sf"/>
</dbReference>
<gene>
    <name evidence="4" type="ORF">V5E97_15490</name>
</gene>
<dbReference type="RefSeq" id="WP_406700225.1">
    <property type="nucleotide sequence ID" value="NZ_CP155447.1"/>
</dbReference>
<keyword evidence="2" id="KW-0175">Coiled coil</keyword>
<organism evidence="4">
    <name type="scientific">Singulisphaera sp. Ch08</name>
    <dbReference type="NCBI Taxonomy" id="3120278"/>
    <lineage>
        <taxon>Bacteria</taxon>
        <taxon>Pseudomonadati</taxon>
        <taxon>Planctomycetota</taxon>
        <taxon>Planctomycetia</taxon>
        <taxon>Isosphaerales</taxon>
        <taxon>Isosphaeraceae</taxon>
        <taxon>Singulisphaera</taxon>
    </lineage>
</organism>
<dbReference type="SUPFAM" id="SSF48452">
    <property type="entry name" value="TPR-like"/>
    <property type="match status" value="2"/>
</dbReference>
<accession>A0AAU7CPK6</accession>
<name>A0AAU7CPK6_9BACT</name>
<feature type="coiled-coil region" evidence="2">
    <location>
        <begin position="203"/>
        <end position="230"/>
    </location>
</feature>
<dbReference type="Pfam" id="PF14559">
    <property type="entry name" value="TPR_19"/>
    <property type="match status" value="2"/>
</dbReference>
<feature type="repeat" description="TPR" evidence="1">
    <location>
        <begin position="547"/>
        <end position="580"/>
    </location>
</feature>
<dbReference type="EMBL" id="CP155447">
    <property type="protein sequence ID" value="XBH07388.1"/>
    <property type="molecule type" value="Genomic_DNA"/>
</dbReference>
<dbReference type="AlphaFoldDB" id="A0AAU7CPK6"/>
<evidence type="ECO:0000256" key="2">
    <source>
        <dbReference type="SAM" id="Coils"/>
    </source>
</evidence>
<dbReference type="PANTHER" id="PTHR12558:SF13">
    <property type="entry name" value="CELL DIVISION CYCLE PROTEIN 27 HOMOLOG"/>
    <property type="match status" value="1"/>
</dbReference>
<protein>
    <submittedName>
        <fullName evidence="4">Tetratricopeptide repeat protein</fullName>
    </submittedName>
</protein>
<dbReference type="PANTHER" id="PTHR12558">
    <property type="entry name" value="CELL DIVISION CYCLE 16,23,27"/>
    <property type="match status" value="1"/>
</dbReference>
<evidence type="ECO:0000256" key="1">
    <source>
        <dbReference type="PROSITE-ProRule" id="PRU00339"/>
    </source>
</evidence>
<keyword evidence="1" id="KW-0802">TPR repeat</keyword>
<keyword evidence="3" id="KW-0732">Signal</keyword>
<dbReference type="SMART" id="SM00028">
    <property type="entry name" value="TPR"/>
    <property type="match status" value="13"/>
</dbReference>
<dbReference type="Pfam" id="PF13432">
    <property type="entry name" value="TPR_16"/>
    <property type="match status" value="3"/>
</dbReference>
<dbReference type="InterPro" id="IPR019734">
    <property type="entry name" value="TPR_rpt"/>
</dbReference>
<evidence type="ECO:0000313" key="4">
    <source>
        <dbReference type="EMBL" id="XBH07388.1"/>
    </source>
</evidence>
<proteinExistence type="predicted"/>
<dbReference type="Pfam" id="PF13374">
    <property type="entry name" value="TPR_10"/>
    <property type="match status" value="1"/>
</dbReference>
<evidence type="ECO:0000256" key="3">
    <source>
        <dbReference type="SAM" id="SignalP"/>
    </source>
</evidence>
<dbReference type="PROSITE" id="PS50005">
    <property type="entry name" value="TPR"/>
    <property type="match status" value="3"/>
</dbReference>
<dbReference type="Gene3D" id="1.25.40.10">
    <property type="entry name" value="Tetratricopeptide repeat domain"/>
    <property type="match status" value="3"/>
</dbReference>
<feature type="chain" id="PRO_5043346896" evidence="3">
    <location>
        <begin position="29"/>
        <end position="789"/>
    </location>
</feature>
<sequence length="789" mass="87382">MVWSIRPRSSGLSCITVALGFVVCAAWADSPLDPKPQPADAAVNLPKGAALYGLPGEDPPEAFVPRVPRTVEDQRQVEALRDFSTARALEDQRAWSDAIALLEAALKLEPESVPVLRRLSRLCFLFKRTDQALGYSRRVLDADPGDTDTISRLINHYTRNNDLMGAEAMLKSVLDNPKLGPHVPGRLLAEYELGKLDTKLGRTKQAAEAFAKLLEELDEKEANRLSFREQLLILGDEPADAYLEFGKVFDDANRLDLAIRAYERGLVYNPDHPLLPLNLAQDLLKSDKGEQALQLVERFLRRQPQGSDGYELLAKVLTQLKREGEITPKLEEAAKLDSKNLSLQYALADRYRESGQVEKAETLYKSLLEAQPTPQGYSALATSLLKRKKAAELLKVFTEARKKEGGFEAVTPQLKAVIADPGFAGEVLDAGKALLSAEPPGIDRSSLDILAVIASEANLLDKLVPVLRLTLKQDPSPQLYREIAHALEGLRKYGEAGETIEQMMVKYPEERNARTLTQLGEYRRRADNFTGAIESLREALKLEPVNPEAQFVLGWSLSMVGKLDEAIDLFKSVLKNDPSNGPFNRLYGSILLQNGKNNEAIALYKELLEHYPNNEEIIEISHSGLSVAYVNLGDFAKGEAELEILFQLNPDDPGVNNDLGYLYADQGKKLEQAEAMIRKALQEKPDEGAYLDSLGWVLYKRGKAKEALEPLEKAVKLLSNGGDATIFEHLGDVYFRLHEVAKAKSAWEQAEKSAAKAIPTDKRLPEIRKKLESLGKLAPVLKPASDDSP</sequence>
<feature type="repeat" description="TPR" evidence="1">
    <location>
        <begin position="513"/>
        <end position="546"/>
    </location>
</feature>
<feature type="signal peptide" evidence="3">
    <location>
        <begin position="1"/>
        <end position="28"/>
    </location>
</feature>
<reference evidence="4" key="1">
    <citation type="submission" date="2024-05" db="EMBL/GenBank/DDBJ databases">
        <title>Planctomycetes of the genus Singulisphaera possess chitinolytic capabilities.</title>
        <authorList>
            <person name="Ivanova A."/>
        </authorList>
    </citation>
    <scope>NUCLEOTIDE SEQUENCE</scope>
    <source>
        <strain evidence="4">Ch08T</strain>
    </source>
</reference>